<evidence type="ECO:0000313" key="3">
    <source>
        <dbReference type="Proteomes" id="UP000308092"/>
    </source>
</evidence>
<evidence type="ECO:0000256" key="1">
    <source>
        <dbReference type="SAM" id="MobiDB-lite"/>
    </source>
</evidence>
<evidence type="ECO:0000313" key="2">
    <source>
        <dbReference type="EMBL" id="THC93467.1"/>
    </source>
</evidence>
<gene>
    <name evidence="2" type="ORF">EYZ11_007052</name>
</gene>
<comment type="caution">
    <text evidence="2">The sequence shown here is derived from an EMBL/GenBank/DDBJ whole genome shotgun (WGS) entry which is preliminary data.</text>
</comment>
<name>A0A4S3JG73_9EURO</name>
<protein>
    <submittedName>
        <fullName evidence="2">Uncharacterized protein</fullName>
    </submittedName>
</protein>
<accession>A0A4S3JG73</accession>
<feature type="region of interest" description="Disordered" evidence="1">
    <location>
        <begin position="1"/>
        <end position="24"/>
    </location>
</feature>
<proteinExistence type="predicted"/>
<organism evidence="2 3">
    <name type="scientific">Aspergillus tanneri</name>
    <dbReference type="NCBI Taxonomy" id="1220188"/>
    <lineage>
        <taxon>Eukaryota</taxon>
        <taxon>Fungi</taxon>
        <taxon>Dikarya</taxon>
        <taxon>Ascomycota</taxon>
        <taxon>Pezizomycotina</taxon>
        <taxon>Eurotiomycetes</taxon>
        <taxon>Eurotiomycetidae</taxon>
        <taxon>Eurotiales</taxon>
        <taxon>Aspergillaceae</taxon>
        <taxon>Aspergillus</taxon>
        <taxon>Aspergillus subgen. Circumdati</taxon>
    </lineage>
</organism>
<sequence>MDLRNGEQGQSQGQQKPHETTAERFKEYIKEAEEIEQKDDAYDEFM</sequence>
<reference evidence="2 3" key="1">
    <citation type="submission" date="2019-03" db="EMBL/GenBank/DDBJ databases">
        <title>The genome sequence of a newly discovered highly antifungal drug resistant Aspergillus species, Aspergillus tanneri NIH 1004.</title>
        <authorList>
            <person name="Mounaud S."/>
            <person name="Singh I."/>
            <person name="Joardar V."/>
            <person name="Pakala S."/>
            <person name="Pakala S."/>
            <person name="Venepally P."/>
            <person name="Hoover J."/>
            <person name="Nierman W."/>
            <person name="Chung J."/>
            <person name="Losada L."/>
        </authorList>
    </citation>
    <scope>NUCLEOTIDE SEQUENCE [LARGE SCALE GENOMIC DNA]</scope>
    <source>
        <strain evidence="2 3">NIH1004</strain>
    </source>
</reference>
<dbReference type="VEuPathDB" id="FungiDB:EYZ11_007052"/>
<dbReference type="AlphaFoldDB" id="A0A4S3JG73"/>
<dbReference type="Proteomes" id="UP000308092">
    <property type="component" value="Unassembled WGS sequence"/>
</dbReference>
<keyword evidence="3" id="KW-1185">Reference proteome</keyword>
<dbReference type="EMBL" id="SOSA01000263">
    <property type="protein sequence ID" value="THC93467.1"/>
    <property type="molecule type" value="Genomic_DNA"/>
</dbReference>